<dbReference type="AlphaFoldDB" id="A0A975RZ53"/>
<dbReference type="GO" id="GO:0008270">
    <property type="term" value="F:zinc ion binding"/>
    <property type="evidence" value="ECO:0007669"/>
    <property type="project" value="InterPro"/>
</dbReference>
<dbReference type="InterPro" id="IPR024079">
    <property type="entry name" value="MetalloPept_cat_dom_sf"/>
</dbReference>
<comment type="similarity">
    <text evidence="3">Belongs to the peptidase M10B family.</text>
</comment>
<comment type="cofactor">
    <cofactor evidence="1">
        <name>Ca(2+)</name>
        <dbReference type="ChEBI" id="CHEBI:29108"/>
    </cofactor>
</comment>
<proteinExistence type="inferred from homology"/>
<evidence type="ECO:0000313" key="12">
    <source>
        <dbReference type="Proteomes" id="UP000676951"/>
    </source>
</evidence>
<dbReference type="GO" id="GO:0005615">
    <property type="term" value="C:extracellular space"/>
    <property type="evidence" value="ECO:0007669"/>
    <property type="project" value="InterPro"/>
</dbReference>
<dbReference type="InterPro" id="IPR018511">
    <property type="entry name" value="Hemolysin-typ_Ca-bd_CS"/>
</dbReference>
<dbReference type="PROSITE" id="PS00330">
    <property type="entry name" value="HEMOLYSIN_CALCIUM"/>
    <property type="match status" value="2"/>
</dbReference>
<gene>
    <name evidence="11" type="ORF">KMZ93_09630</name>
</gene>
<dbReference type="Pfam" id="PF00413">
    <property type="entry name" value="Peptidase_M10"/>
    <property type="match status" value="1"/>
</dbReference>
<evidence type="ECO:0000256" key="8">
    <source>
        <dbReference type="ARBA" id="ARBA00022801"/>
    </source>
</evidence>
<name>A0A975RZ53_9BRAD</name>
<dbReference type="InterPro" id="IPR001818">
    <property type="entry name" value="Pept_M10_metallopeptidase"/>
</dbReference>
<dbReference type="GO" id="GO:0031012">
    <property type="term" value="C:extracellular matrix"/>
    <property type="evidence" value="ECO:0007669"/>
    <property type="project" value="InterPro"/>
</dbReference>
<dbReference type="RefSeq" id="WP_215605849.1">
    <property type="nucleotide sequence ID" value="NZ_CP076136.1"/>
</dbReference>
<keyword evidence="7" id="KW-0677">Repeat</keyword>
<keyword evidence="4" id="KW-0964">Secreted</keyword>
<evidence type="ECO:0000256" key="2">
    <source>
        <dbReference type="ARBA" id="ARBA00004613"/>
    </source>
</evidence>
<dbReference type="Gene3D" id="3.40.390.10">
    <property type="entry name" value="Collagenase (Catalytic Domain)"/>
    <property type="match status" value="1"/>
</dbReference>
<dbReference type="CDD" id="cd04277">
    <property type="entry name" value="ZnMc_serralysin_like"/>
    <property type="match status" value="1"/>
</dbReference>
<dbReference type="Gene3D" id="2.150.10.10">
    <property type="entry name" value="Serralysin-like metalloprotease, C-terminal"/>
    <property type="match status" value="1"/>
</dbReference>
<keyword evidence="5" id="KW-0645">Protease</keyword>
<evidence type="ECO:0000256" key="7">
    <source>
        <dbReference type="ARBA" id="ARBA00022737"/>
    </source>
</evidence>
<keyword evidence="12" id="KW-1185">Reference proteome</keyword>
<dbReference type="Pfam" id="PF07483">
    <property type="entry name" value="W_rich_C"/>
    <property type="match status" value="4"/>
</dbReference>
<evidence type="ECO:0000256" key="4">
    <source>
        <dbReference type="ARBA" id="ARBA00022525"/>
    </source>
</evidence>
<dbReference type="InterPro" id="IPR001343">
    <property type="entry name" value="Hemolysn_Ca-bd"/>
</dbReference>
<dbReference type="InterPro" id="IPR006026">
    <property type="entry name" value="Peptidase_Metallo"/>
</dbReference>
<organism evidence="11 12">
    <name type="scientific">Bradyrhizobium sediminis</name>
    <dbReference type="NCBI Taxonomy" id="2840469"/>
    <lineage>
        <taxon>Bacteria</taxon>
        <taxon>Pseudomonadati</taxon>
        <taxon>Pseudomonadota</taxon>
        <taxon>Alphaproteobacteria</taxon>
        <taxon>Hyphomicrobiales</taxon>
        <taxon>Nitrobacteraceae</taxon>
        <taxon>Bradyrhizobium</taxon>
    </lineage>
</organism>
<dbReference type="GO" id="GO:0005509">
    <property type="term" value="F:calcium ion binding"/>
    <property type="evidence" value="ECO:0007669"/>
    <property type="project" value="InterPro"/>
</dbReference>
<evidence type="ECO:0000256" key="9">
    <source>
        <dbReference type="ARBA" id="ARBA00022833"/>
    </source>
</evidence>
<evidence type="ECO:0000256" key="3">
    <source>
        <dbReference type="ARBA" id="ARBA00009490"/>
    </source>
</evidence>
<dbReference type="SMART" id="SM00235">
    <property type="entry name" value="ZnMc"/>
    <property type="match status" value="1"/>
</dbReference>
<dbReference type="SUPFAM" id="SSF51120">
    <property type="entry name" value="beta-Roll"/>
    <property type="match status" value="1"/>
</dbReference>
<dbReference type="GO" id="GO:0006508">
    <property type="term" value="P:proteolysis"/>
    <property type="evidence" value="ECO:0007669"/>
    <property type="project" value="UniProtKB-KW"/>
</dbReference>
<dbReference type="GO" id="GO:0004222">
    <property type="term" value="F:metalloendopeptidase activity"/>
    <property type="evidence" value="ECO:0007669"/>
    <property type="project" value="InterPro"/>
</dbReference>
<evidence type="ECO:0000256" key="1">
    <source>
        <dbReference type="ARBA" id="ARBA00001913"/>
    </source>
</evidence>
<dbReference type="PRINTS" id="PR00313">
    <property type="entry name" value="CABNDNGRPT"/>
</dbReference>
<evidence type="ECO:0000259" key="10">
    <source>
        <dbReference type="SMART" id="SM00235"/>
    </source>
</evidence>
<dbReference type="Pfam" id="PF08548">
    <property type="entry name" value="Peptidase_M10_C"/>
    <property type="match status" value="1"/>
</dbReference>
<dbReference type="InterPro" id="IPR011121">
    <property type="entry name" value="Trp-rich_dom"/>
</dbReference>
<dbReference type="InterPro" id="IPR013858">
    <property type="entry name" value="Peptidase_M10B_C"/>
</dbReference>
<evidence type="ECO:0000256" key="5">
    <source>
        <dbReference type="ARBA" id="ARBA00022670"/>
    </source>
</evidence>
<evidence type="ECO:0000256" key="6">
    <source>
        <dbReference type="ARBA" id="ARBA00022723"/>
    </source>
</evidence>
<feature type="domain" description="Peptidase metallopeptidase" evidence="10">
    <location>
        <begin position="60"/>
        <end position="217"/>
    </location>
</feature>
<dbReference type="Proteomes" id="UP000676951">
    <property type="component" value="Chromosome"/>
</dbReference>
<dbReference type="SUPFAM" id="SSF55486">
    <property type="entry name" value="Metalloproteases ('zincins'), catalytic domain"/>
    <property type="match status" value="1"/>
</dbReference>
<keyword evidence="8" id="KW-0378">Hydrolase</keyword>
<dbReference type="EMBL" id="CP076136">
    <property type="protein sequence ID" value="QWG25109.1"/>
    <property type="molecule type" value="Genomic_DNA"/>
</dbReference>
<dbReference type="InterPro" id="IPR011049">
    <property type="entry name" value="Serralysin-like_metalloprot_C"/>
</dbReference>
<dbReference type="InterPro" id="IPR034033">
    <property type="entry name" value="Serralysin-like"/>
</dbReference>
<keyword evidence="9" id="KW-0862">Zinc</keyword>
<comment type="subcellular location">
    <subcellularLocation>
        <location evidence="2">Secreted</location>
    </subcellularLocation>
</comment>
<sequence>MKKFQPFDADVGDDSFPLAPLAGADAGAPNSVNSANKPVATIATLANYLINGFWQYNNTFAHHWGTSTITYDISGLNANEQMLAQSALNAWHEVANLTFVQTAGAANITFTHNGTMTAYEYDYYSGSGIISSAFVNISADWITNDGGAYDGRTGIDSYGYQTYIHEIGHALGLGHQGPYNGSATYSTNATYADDTWQYSVMSYFAQNNYGGSYRYVVTPQMADIYAVNAIYGAATTRTGDTVYGFHNTAGSIFNFSNYTQAPALTIYDSGGNDTLDCSGYSTAQTIDLHAGAFTSVGGLVNNIGIALNATIENAIGGSGNDTLIANDLGCTLTGGAGNDTLLGGAGADLLIGGIGVDTLTGGGGVDAFVFAVGDSSAASGQHDRITDFVSGVDHIDLSGIDAISTTSAYDLFRFIGTSAFDGTAGELDYFYNSSLGVTVLQGDTNGDRIVDFSIDFSGNIALSASSVIQTPPIVIESFGSTSLFMVGSNFYLNSSSGPELKYGGVPTVATSQTGVWSPIATEQTATGYIVAWKVNGVDQYTIWNTDNSGNYVSNVIGAVSGTNSTLESLETSFHQDLNGDGVIGVPSLPATVIESLGSTSLLTVGSNFYLNSSSGPTLKYGGTPVVATSQAGNWSAIGAEQTATGYIVAWKVNGVDQYTVWNTDNSGNYVSNVIGAVSGTNSTLESLETSFHQDLNGDGVIGVPSLPATVIESLGSTSLLTVGSNFYLNSSSGPTLKYGGTPVVATSQAGNWSAIGAEQTATGYIVAWKVNGVDQYTVWNTDNSGNYVSNVIGAVSGTNSTLESLETSFHQDLNGDGVIGVPSLPATVIESLGSTSLLTVGSNFHLNSSSGPTLKYGGTPVVATSQAGNWSAIGAEQTATGYIVAWKVNGVDQYTVWNTDNSGNYVSNVIGAVSGTNSTLESLETSFHQDLNSDGIIGVHNTLADVQINAAEPTTPTATSSTSTNDVLFGGAGGDAFIFSPNFGQDITKNFQPNDNTIRVDHTVFVKVAAIDHTSDSSFGDAVIAANAHDKITIIGVTTDTFLHHLNDFIIN</sequence>
<keyword evidence="6" id="KW-0479">Metal-binding</keyword>
<reference evidence="11 12" key="1">
    <citation type="submission" date="2021-06" db="EMBL/GenBank/DDBJ databases">
        <title>Bradyrhizobium sp. S2-11-4 Genome sequencing.</title>
        <authorList>
            <person name="Jin L."/>
        </authorList>
    </citation>
    <scope>NUCLEOTIDE SEQUENCE [LARGE SCALE GENOMIC DNA]</scope>
    <source>
        <strain evidence="11 12">S2-11-4</strain>
    </source>
</reference>
<protein>
    <submittedName>
        <fullName evidence="11">M10 family metallopeptidase C-terminal domain-containing protein</fullName>
    </submittedName>
</protein>
<dbReference type="Pfam" id="PF00353">
    <property type="entry name" value="HemolysinCabind"/>
    <property type="match status" value="2"/>
</dbReference>
<accession>A0A975RZ53</accession>
<evidence type="ECO:0000313" key="11">
    <source>
        <dbReference type="EMBL" id="QWG25109.1"/>
    </source>
</evidence>